<evidence type="ECO:0000256" key="1">
    <source>
        <dbReference type="ARBA" id="ARBA00002834"/>
    </source>
</evidence>
<organism evidence="10 11">
    <name type="scientific">Winmispira thermophila (strain ATCC 49972 / DSM 6192 / RI 19.B1)</name>
    <name type="common">Spirochaeta thermophila</name>
    <dbReference type="NCBI Taxonomy" id="665571"/>
    <lineage>
        <taxon>Bacteria</taxon>
        <taxon>Pseudomonadati</taxon>
        <taxon>Spirochaetota</taxon>
        <taxon>Spirochaetia</taxon>
        <taxon>Winmispirales</taxon>
        <taxon>Winmispiraceae</taxon>
        <taxon>Winmispira</taxon>
    </lineage>
</organism>
<dbReference type="SUPFAM" id="SSF110399">
    <property type="entry name" value="ThiG-like"/>
    <property type="match status" value="1"/>
</dbReference>
<dbReference type="HOGENOM" id="CLU_062233_1_0_12"/>
<dbReference type="RefSeq" id="WP_013312964.1">
    <property type="nucleotide sequence ID" value="NC_014484.1"/>
</dbReference>
<dbReference type="eggNOG" id="COG2022">
    <property type="taxonomic scope" value="Bacteria"/>
</dbReference>
<dbReference type="CDD" id="cd04728">
    <property type="entry name" value="ThiG"/>
    <property type="match status" value="1"/>
</dbReference>
<dbReference type="GO" id="GO:0009229">
    <property type="term" value="P:thiamine diphosphate biosynthetic process"/>
    <property type="evidence" value="ECO:0007669"/>
    <property type="project" value="UniProtKB-UniRule"/>
</dbReference>
<evidence type="ECO:0000313" key="11">
    <source>
        <dbReference type="Proteomes" id="UP000001296"/>
    </source>
</evidence>
<dbReference type="AlphaFoldDB" id="E0RNC3"/>
<dbReference type="Proteomes" id="UP000001296">
    <property type="component" value="Chromosome"/>
</dbReference>
<reference key="1">
    <citation type="submission" date="2009-08" db="EMBL/GenBank/DDBJ databases">
        <title>The genome sequence of Spirochaeta thermophila DSM6192.</title>
        <authorList>
            <person name="Angelov A."/>
            <person name="Mientus M."/>
            <person name="Wittenberg S."/>
            <person name="Lehmann R."/>
            <person name="Liesegang H."/>
            <person name="Daniel R."/>
            <person name="Liebl W."/>
        </authorList>
    </citation>
    <scope>NUCLEOTIDE SEQUENCE</scope>
    <source>
        <strain>DSM 6192</strain>
    </source>
</reference>
<dbReference type="UniPathway" id="UPA00060"/>
<feature type="binding site" evidence="8">
    <location>
        <position position="158"/>
    </location>
    <ligand>
        <name>1-deoxy-D-xylulose 5-phosphate</name>
        <dbReference type="ChEBI" id="CHEBI:57792"/>
    </ligand>
</feature>
<keyword evidence="8" id="KW-0963">Cytoplasm</keyword>
<keyword evidence="4 8" id="KW-0808">Transferase</keyword>
<reference evidence="10 11" key="2">
    <citation type="journal article" date="2010" name="J. Bacteriol.">
        <title>Genome sequence of the polysaccharide-degrading, thermophilic anaerobe Spirochaeta thermophila DSM 6192.</title>
        <authorList>
            <person name="Angelov A."/>
            <person name="Liebl S."/>
            <person name="Ballschmiter M."/>
            <person name="Bomeke M."/>
            <person name="Lehmann R."/>
            <person name="Liesegang H."/>
            <person name="Daniel R."/>
            <person name="Liebl W."/>
        </authorList>
    </citation>
    <scope>NUCLEOTIDE SEQUENCE [LARGE SCALE GENOMIC DNA]</scope>
    <source>
        <strain evidence="11">ATCC 49972 / DSM 6192 / RI 19.B1</strain>
    </source>
</reference>
<comment type="subunit">
    <text evidence="8">Homotetramer. Forms heterodimers with either ThiH or ThiS.</text>
</comment>
<evidence type="ECO:0000313" key="10">
    <source>
        <dbReference type="EMBL" id="ADN01123.1"/>
    </source>
</evidence>
<dbReference type="Pfam" id="PF05690">
    <property type="entry name" value="ThiG"/>
    <property type="match status" value="1"/>
</dbReference>
<dbReference type="Gene3D" id="3.20.20.70">
    <property type="entry name" value="Aldolase class I"/>
    <property type="match status" value="1"/>
</dbReference>
<name>E0RNC3_WINT6</name>
<comment type="function">
    <text evidence="1 8">Catalyzes the rearrangement of 1-deoxy-D-xylulose 5-phosphate (DXP) to produce the thiazole phosphate moiety of thiamine. Sulfur is provided by the thiocarboxylate moiety of the carrier protein ThiS. In vitro, sulfur can be provided by H(2)S.</text>
</comment>
<dbReference type="HAMAP" id="MF_00443">
    <property type="entry name" value="ThiG"/>
    <property type="match status" value="1"/>
</dbReference>
<comment type="pathway">
    <text evidence="2 8">Cofactor biosynthesis; thiamine diphosphate biosynthesis.</text>
</comment>
<dbReference type="PANTHER" id="PTHR34266">
    <property type="entry name" value="THIAZOLE SYNTHASE"/>
    <property type="match status" value="1"/>
</dbReference>
<feature type="binding site" evidence="8">
    <location>
        <begin position="184"/>
        <end position="185"/>
    </location>
    <ligand>
        <name>1-deoxy-D-xylulose 5-phosphate</name>
        <dbReference type="ChEBI" id="CHEBI:57792"/>
    </ligand>
</feature>
<feature type="active site" description="Schiff-base intermediate with DXP" evidence="8">
    <location>
        <position position="97"/>
    </location>
</feature>
<dbReference type="GO" id="GO:1990107">
    <property type="term" value="F:thiazole synthase activity"/>
    <property type="evidence" value="ECO:0007669"/>
    <property type="project" value="UniProtKB-EC"/>
</dbReference>
<evidence type="ECO:0000256" key="2">
    <source>
        <dbReference type="ARBA" id="ARBA00004948"/>
    </source>
</evidence>
<sequence length="261" mass="27435">MDDSLVIGGTSLESRLVLGTGKFPDRRLIPRVIAESGAQVVTVALRRVNLANPEDNVLSYIPKGVVVMPNTSGARCAEEAVRIARLARAAGCGNWVKVEIVPDQVYLMPDNQETLRATEILVKEGFVVLPYVLPDLVIGRKLQDAGAAAVMPLGAPIGSNRGLKTAELIRMLVEELEVPIIVDAGIGKPSEAAAAMEMGCAAVLVNTAIATAGDPVGMARAFALAVEAGRRAFLAGLGPVREYAEASSPLTGFLQELEQPT</sequence>
<feature type="domain" description="Thiazole synthase ThiG" evidence="9">
    <location>
        <begin position="7"/>
        <end position="249"/>
    </location>
</feature>
<evidence type="ECO:0000259" key="9">
    <source>
        <dbReference type="Pfam" id="PF05690"/>
    </source>
</evidence>
<evidence type="ECO:0000256" key="4">
    <source>
        <dbReference type="ARBA" id="ARBA00022679"/>
    </source>
</evidence>
<keyword evidence="5 8" id="KW-0784">Thiamine biosynthesis</keyword>
<proteinExistence type="inferred from homology"/>
<dbReference type="InterPro" id="IPR033983">
    <property type="entry name" value="Thiazole_synthase_ThiG"/>
</dbReference>
<feature type="binding site" evidence="8">
    <location>
        <begin position="206"/>
        <end position="207"/>
    </location>
    <ligand>
        <name>1-deoxy-D-xylulose 5-phosphate</name>
        <dbReference type="ChEBI" id="CHEBI:57792"/>
    </ligand>
</feature>
<dbReference type="KEGG" id="sta:STHERM_c01470"/>
<accession>E0RNC3</accession>
<gene>
    <name evidence="8 10" type="primary">thiG</name>
    <name evidence="10" type="ordered locus">STHERM_c01470</name>
</gene>
<dbReference type="PaxDb" id="665571-STHERM_c01470"/>
<evidence type="ECO:0000256" key="5">
    <source>
        <dbReference type="ARBA" id="ARBA00022977"/>
    </source>
</evidence>
<dbReference type="InterPro" id="IPR013785">
    <property type="entry name" value="Aldolase_TIM"/>
</dbReference>
<keyword evidence="6 8" id="KW-0704">Schiff base</keyword>
<dbReference type="GO" id="GO:0005737">
    <property type="term" value="C:cytoplasm"/>
    <property type="evidence" value="ECO:0007669"/>
    <property type="project" value="UniProtKB-SubCell"/>
</dbReference>
<comment type="catalytic activity">
    <reaction evidence="7 8">
        <text>[ThiS sulfur-carrier protein]-C-terminal-Gly-aminoethanethioate + 2-iminoacetate + 1-deoxy-D-xylulose 5-phosphate = [ThiS sulfur-carrier protein]-C-terminal Gly-Gly + 2-[(2R,5Z)-2-carboxy-4-methylthiazol-5(2H)-ylidene]ethyl phosphate + 2 H2O + H(+)</text>
        <dbReference type="Rhea" id="RHEA:26297"/>
        <dbReference type="Rhea" id="RHEA-COMP:12909"/>
        <dbReference type="Rhea" id="RHEA-COMP:19908"/>
        <dbReference type="ChEBI" id="CHEBI:15377"/>
        <dbReference type="ChEBI" id="CHEBI:15378"/>
        <dbReference type="ChEBI" id="CHEBI:57792"/>
        <dbReference type="ChEBI" id="CHEBI:62899"/>
        <dbReference type="ChEBI" id="CHEBI:77846"/>
        <dbReference type="ChEBI" id="CHEBI:90778"/>
        <dbReference type="ChEBI" id="CHEBI:232372"/>
        <dbReference type="EC" id="2.8.1.10"/>
    </reaction>
</comment>
<dbReference type="InterPro" id="IPR008867">
    <property type="entry name" value="ThiG"/>
</dbReference>
<dbReference type="PANTHER" id="PTHR34266:SF2">
    <property type="entry name" value="THIAZOLE SYNTHASE"/>
    <property type="match status" value="1"/>
</dbReference>
<evidence type="ECO:0000256" key="6">
    <source>
        <dbReference type="ARBA" id="ARBA00023270"/>
    </source>
</evidence>
<evidence type="ECO:0000256" key="7">
    <source>
        <dbReference type="ARBA" id="ARBA00049897"/>
    </source>
</evidence>
<protein>
    <recommendedName>
        <fullName evidence="3 8">Thiazole synthase</fullName>
        <ecNumber evidence="3 8">2.8.1.10</ecNumber>
    </recommendedName>
</protein>
<comment type="subcellular location">
    <subcellularLocation>
        <location evidence="8">Cytoplasm</location>
    </subcellularLocation>
</comment>
<dbReference type="EC" id="2.8.1.10" evidence="3 8"/>
<dbReference type="EMBL" id="CP001698">
    <property type="protein sequence ID" value="ADN01123.1"/>
    <property type="molecule type" value="Genomic_DNA"/>
</dbReference>
<evidence type="ECO:0000256" key="3">
    <source>
        <dbReference type="ARBA" id="ARBA00011960"/>
    </source>
</evidence>
<evidence type="ECO:0000256" key="8">
    <source>
        <dbReference type="HAMAP-Rule" id="MF_00443"/>
    </source>
</evidence>
<comment type="similarity">
    <text evidence="8">Belongs to the ThiG family.</text>
</comment>